<dbReference type="Pfam" id="PF17111">
    <property type="entry name" value="PigL_N"/>
    <property type="match status" value="1"/>
</dbReference>
<proteinExistence type="predicted"/>
<feature type="domain" description="Azaphilone pigments biosynthesis cluster protein L N-terminal" evidence="2">
    <location>
        <begin position="3"/>
        <end position="113"/>
    </location>
</feature>
<feature type="coiled-coil region" evidence="1">
    <location>
        <begin position="65"/>
        <end position="118"/>
    </location>
</feature>
<dbReference type="KEGG" id="ache:ACHE_21233S"/>
<keyword evidence="4" id="KW-1185">Reference proteome</keyword>
<accession>A0A7R7ZKH7</accession>
<evidence type="ECO:0000259" key="2">
    <source>
        <dbReference type="Pfam" id="PF17111"/>
    </source>
</evidence>
<gene>
    <name evidence="3" type="ORF">ACHE_21233S</name>
</gene>
<dbReference type="AlphaFoldDB" id="A0A7R7ZKH7"/>
<dbReference type="Proteomes" id="UP000637239">
    <property type="component" value="Chromosome 2"/>
</dbReference>
<evidence type="ECO:0000313" key="3">
    <source>
        <dbReference type="EMBL" id="BCR85775.1"/>
    </source>
</evidence>
<organism evidence="3 4">
    <name type="scientific">Aspergillus chevalieri</name>
    <name type="common">Eurotium chevalieri</name>
    <dbReference type="NCBI Taxonomy" id="182096"/>
    <lineage>
        <taxon>Eukaryota</taxon>
        <taxon>Fungi</taxon>
        <taxon>Dikarya</taxon>
        <taxon>Ascomycota</taxon>
        <taxon>Pezizomycotina</taxon>
        <taxon>Eurotiomycetes</taxon>
        <taxon>Eurotiomycetidae</taxon>
        <taxon>Eurotiales</taxon>
        <taxon>Aspergillaceae</taxon>
        <taxon>Aspergillus</taxon>
        <taxon>Aspergillus subgen. Aspergillus</taxon>
    </lineage>
</organism>
<evidence type="ECO:0000313" key="4">
    <source>
        <dbReference type="Proteomes" id="UP000637239"/>
    </source>
</evidence>
<dbReference type="RefSeq" id="XP_043134297.1">
    <property type="nucleotide sequence ID" value="XM_043275293.1"/>
</dbReference>
<dbReference type="InterPro" id="IPR031348">
    <property type="entry name" value="PigL_N"/>
</dbReference>
<dbReference type="GeneID" id="66980134"/>
<sequence>MREMLNACTKRSAEGRESVRDWLNMRYREKSFEDMKQRLASYKSTLSITFESINIRVQCSTQDSLDNLKDSIQGTKEDLEDQLNQVRETIGSADASSRETLQADQARLQRSLDTLEQAQRVADTTHPEVIIKSNRADQGSRAIFGTDTSQPQFSLNVTDNEAGLGAVVSAGVHTPQTLQALLRDSRTPDLALALQALQTQPQNTNAPVLRSVLHNLSVGPSEATHSTNPRISEGTNPVAFSALRQSIEPLHEEVVKNDKALR</sequence>
<reference evidence="3" key="1">
    <citation type="submission" date="2021-01" db="EMBL/GenBank/DDBJ databases">
        <authorList>
            <consortium name="Aspergillus chevalieri M1 genome sequencing consortium"/>
            <person name="Kazuki M."/>
            <person name="Futagami T."/>
        </authorList>
    </citation>
    <scope>NUCLEOTIDE SEQUENCE</scope>
    <source>
        <strain evidence="3">M1</strain>
    </source>
</reference>
<evidence type="ECO:0000256" key="1">
    <source>
        <dbReference type="SAM" id="Coils"/>
    </source>
</evidence>
<protein>
    <recommendedName>
        <fullName evidence="2">Azaphilone pigments biosynthesis cluster protein L N-terminal domain-containing protein</fullName>
    </recommendedName>
</protein>
<name>A0A7R7ZKH7_ASPCH</name>
<keyword evidence="1" id="KW-0175">Coiled coil</keyword>
<reference evidence="3" key="2">
    <citation type="submission" date="2021-02" db="EMBL/GenBank/DDBJ databases">
        <title>Aspergillus chevalieri M1 genome sequence.</title>
        <authorList>
            <person name="Kadooka C."/>
            <person name="Mori K."/>
            <person name="Futagami T."/>
        </authorList>
    </citation>
    <scope>NUCLEOTIDE SEQUENCE</scope>
    <source>
        <strain evidence="3">M1</strain>
    </source>
</reference>
<dbReference type="EMBL" id="AP024417">
    <property type="protein sequence ID" value="BCR85775.1"/>
    <property type="molecule type" value="Genomic_DNA"/>
</dbReference>